<evidence type="ECO:0000313" key="3">
    <source>
        <dbReference type="Proteomes" id="UP001057580"/>
    </source>
</evidence>
<sequence>MTDSVVRAYDPKTDAEALWELKRRFERELGAGGGPEKSATYDAKLDADYRERYLAWVARCVADEECLFVAEARGDGAGLDGYVFMLPERLAMVWDAAVVNEVYVCASRRGSGLADALFERGLAHARQQSLPLDRVVLDVDRENSRARAFYARHGFEHWGEMVARDL</sequence>
<dbReference type="Proteomes" id="UP001057580">
    <property type="component" value="Chromosome"/>
</dbReference>
<evidence type="ECO:0000313" key="2">
    <source>
        <dbReference type="EMBL" id="UWM55602.1"/>
    </source>
</evidence>
<keyword evidence="2" id="KW-0808">Transferase</keyword>
<dbReference type="Pfam" id="PF00583">
    <property type="entry name" value="Acetyltransf_1"/>
    <property type="match status" value="1"/>
</dbReference>
<dbReference type="EMBL" id="CP104003">
    <property type="protein sequence ID" value="UWM55602.1"/>
    <property type="molecule type" value="Genomic_DNA"/>
</dbReference>
<keyword evidence="3" id="KW-1185">Reference proteome</keyword>
<dbReference type="SUPFAM" id="SSF55729">
    <property type="entry name" value="Acyl-CoA N-acyltransferases (Nat)"/>
    <property type="match status" value="1"/>
</dbReference>
<dbReference type="PROSITE" id="PS51186">
    <property type="entry name" value="GNAT"/>
    <property type="match status" value="1"/>
</dbReference>
<dbReference type="AlphaFoldDB" id="A0A9E7R4S0"/>
<protein>
    <submittedName>
        <fullName evidence="2">GNAT family N-acetyltransferase</fullName>
        <ecNumber evidence="2">2.3.1.-</ecNumber>
    </submittedName>
</protein>
<name>A0A9E7R4S0_9EURY</name>
<gene>
    <name evidence="2" type="ORF">N0B31_04780</name>
</gene>
<evidence type="ECO:0000259" key="1">
    <source>
        <dbReference type="PROSITE" id="PS51186"/>
    </source>
</evidence>
<dbReference type="InterPro" id="IPR000182">
    <property type="entry name" value="GNAT_dom"/>
</dbReference>
<dbReference type="RefSeq" id="WP_260594702.1">
    <property type="nucleotide sequence ID" value="NZ_CP104003.1"/>
</dbReference>
<dbReference type="GO" id="GO:0016747">
    <property type="term" value="F:acyltransferase activity, transferring groups other than amino-acyl groups"/>
    <property type="evidence" value="ECO:0007669"/>
    <property type="project" value="InterPro"/>
</dbReference>
<dbReference type="EC" id="2.3.1.-" evidence="2"/>
<keyword evidence="2" id="KW-0012">Acyltransferase</keyword>
<reference evidence="2" key="1">
    <citation type="submission" date="2022-09" db="EMBL/GenBank/DDBJ databases">
        <title>Diverse halophilic archaea isolated from saline environments.</title>
        <authorList>
            <person name="Cui H.-L."/>
        </authorList>
    </citation>
    <scope>NUCLEOTIDE SEQUENCE</scope>
    <source>
        <strain evidence="2">ZS-35-S2</strain>
    </source>
</reference>
<feature type="domain" description="N-acetyltransferase" evidence="1">
    <location>
        <begin position="4"/>
        <end position="166"/>
    </location>
</feature>
<dbReference type="Gene3D" id="3.40.630.30">
    <property type="match status" value="1"/>
</dbReference>
<dbReference type="GeneID" id="74941712"/>
<accession>A0A9E7R4S0</accession>
<dbReference type="KEGG" id="ssai:N0B31_04780"/>
<proteinExistence type="predicted"/>
<dbReference type="InterPro" id="IPR016181">
    <property type="entry name" value="Acyl_CoA_acyltransferase"/>
</dbReference>
<organism evidence="2 3">
    <name type="scientific">Salinirubellus salinus</name>
    <dbReference type="NCBI Taxonomy" id="1364945"/>
    <lineage>
        <taxon>Archaea</taxon>
        <taxon>Methanobacteriati</taxon>
        <taxon>Methanobacteriota</taxon>
        <taxon>Stenosarchaea group</taxon>
        <taxon>Halobacteria</taxon>
        <taxon>Halobacteriales</taxon>
        <taxon>Natronomonadaceae</taxon>
        <taxon>Salinirubellus</taxon>
    </lineage>
</organism>